<organism evidence="1 2">
    <name type="scientific">Alkalibaculum sporogenes</name>
    <dbReference type="NCBI Taxonomy" id="2655001"/>
    <lineage>
        <taxon>Bacteria</taxon>
        <taxon>Bacillati</taxon>
        <taxon>Bacillota</taxon>
        <taxon>Clostridia</taxon>
        <taxon>Eubacteriales</taxon>
        <taxon>Eubacteriaceae</taxon>
        <taxon>Alkalibaculum</taxon>
    </lineage>
</organism>
<dbReference type="EMBL" id="WHNX01000009">
    <property type="protein sequence ID" value="MPW25654.1"/>
    <property type="molecule type" value="Genomic_DNA"/>
</dbReference>
<dbReference type="RefSeq" id="WP_152803329.1">
    <property type="nucleotide sequence ID" value="NZ_WHNX01000009.1"/>
</dbReference>
<accession>A0A6A7K8A2</accession>
<comment type="caution">
    <text evidence="1">The sequence shown here is derived from an EMBL/GenBank/DDBJ whole genome shotgun (WGS) entry which is preliminary data.</text>
</comment>
<dbReference type="AlphaFoldDB" id="A0A6A7K8A2"/>
<dbReference type="Proteomes" id="UP000440004">
    <property type="component" value="Unassembled WGS sequence"/>
</dbReference>
<proteinExistence type="predicted"/>
<dbReference type="NCBIfam" id="TIGR04223">
    <property type="entry name" value="quorum_AgrD"/>
    <property type="match status" value="1"/>
</dbReference>
<evidence type="ECO:0000313" key="2">
    <source>
        <dbReference type="Proteomes" id="UP000440004"/>
    </source>
</evidence>
<sequence>MKRRLTMSAVAFATMILTLVATTTSASACWFGLYQPKEPKMLRK</sequence>
<reference evidence="1 2" key="1">
    <citation type="submission" date="2019-10" db="EMBL/GenBank/DDBJ databases">
        <title>Alkalibaculum tamaniensis sp.nov., a new alkaliphilic acetogen, isolated on methoxylated aromatics from a mud volcano.</title>
        <authorList>
            <person name="Khomyakova M.A."/>
            <person name="Merkel A.Y."/>
            <person name="Bonch-Osmolovskaya E.A."/>
            <person name="Slobodkin A.I."/>
        </authorList>
    </citation>
    <scope>NUCLEOTIDE SEQUENCE [LARGE SCALE GENOMIC DNA]</scope>
    <source>
        <strain evidence="1 2">M08DMB</strain>
    </source>
</reference>
<name>A0A6A7K8A2_9FIRM</name>
<dbReference type="PROSITE" id="PS51257">
    <property type="entry name" value="PROKAR_LIPOPROTEIN"/>
    <property type="match status" value="1"/>
</dbReference>
<keyword evidence="2" id="KW-1185">Reference proteome</keyword>
<dbReference type="InterPro" id="IPR009229">
    <property type="entry name" value="AgrD"/>
</dbReference>
<evidence type="ECO:0000313" key="1">
    <source>
        <dbReference type="EMBL" id="MPW25654.1"/>
    </source>
</evidence>
<protein>
    <submittedName>
        <fullName evidence="1">Cyclic lactone autoinducer peptide</fullName>
    </submittedName>
</protein>
<gene>
    <name evidence="1" type="ORF">GC105_07610</name>
</gene>